<name>A0A7W3QLL3_ACTNM</name>
<comment type="caution">
    <text evidence="5">The sequence shown here is derived from an EMBL/GenBank/DDBJ whole genome shotgun (WGS) entry which is preliminary data.</text>
</comment>
<dbReference type="AlphaFoldDB" id="A0A7W3QLL3"/>
<evidence type="ECO:0000256" key="2">
    <source>
        <dbReference type="ARBA" id="ARBA00023125"/>
    </source>
</evidence>
<reference evidence="5 6" key="1">
    <citation type="submission" date="2020-08" db="EMBL/GenBank/DDBJ databases">
        <title>Genomic Encyclopedia of Type Strains, Phase IV (KMG-IV): sequencing the most valuable type-strain genomes for metagenomic binning, comparative biology and taxonomic classification.</title>
        <authorList>
            <person name="Goeker M."/>
        </authorList>
    </citation>
    <scope>NUCLEOTIDE SEQUENCE [LARGE SCALE GENOMIC DNA]</scope>
    <source>
        <strain evidence="5 6">DSM 44197</strain>
    </source>
</reference>
<dbReference type="Pfam" id="PF12833">
    <property type="entry name" value="HTH_18"/>
    <property type="match status" value="1"/>
</dbReference>
<dbReference type="PANTHER" id="PTHR46796">
    <property type="entry name" value="HTH-TYPE TRANSCRIPTIONAL ACTIVATOR RHAS-RELATED"/>
    <property type="match status" value="1"/>
</dbReference>
<gene>
    <name evidence="5" type="ORF">HNR61_002749</name>
</gene>
<dbReference type="PROSITE" id="PS01124">
    <property type="entry name" value="HTH_ARAC_FAMILY_2"/>
    <property type="match status" value="1"/>
</dbReference>
<evidence type="ECO:0000259" key="4">
    <source>
        <dbReference type="PROSITE" id="PS01124"/>
    </source>
</evidence>
<dbReference type="InterPro" id="IPR018060">
    <property type="entry name" value="HTH_AraC"/>
</dbReference>
<dbReference type="EMBL" id="JACJIA010000003">
    <property type="protein sequence ID" value="MBA8951118.1"/>
    <property type="molecule type" value="Genomic_DNA"/>
</dbReference>
<organism evidence="5 6">
    <name type="scientific">Actinomadura namibiensis</name>
    <dbReference type="NCBI Taxonomy" id="182080"/>
    <lineage>
        <taxon>Bacteria</taxon>
        <taxon>Bacillati</taxon>
        <taxon>Actinomycetota</taxon>
        <taxon>Actinomycetes</taxon>
        <taxon>Streptosporangiales</taxon>
        <taxon>Thermomonosporaceae</taxon>
        <taxon>Actinomadura</taxon>
    </lineage>
</organism>
<keyword evidence="3" id="KW-0804">Transcription</keyword>
<keyword evidence="1" id="KW-0805">Transcription regulation</keyword>
<evidence type="ECO:0000313" key="6">
    <source>
        <dbReference type="Proteomes" id="UP000572680"/>
    </source>
</evidence>
<keyword evidence="2 5" id="KW-0238">DNA-binding</keyword>
<dbReference type="Gene3D" id="1.10.10.60">
    <property type="entry name" value="Homeodomain-like"/>
    <property type="match status" value="1"/>
</dbReference>
<evidence type="ECO:0000313" key="5">
    <source>
        <dbReference type="EMBL" id="MBA8951118.1"/>
    </source>
</evidence>
<evidence type="ECO:0000256" key="3">
    <source>
        <dbReference type="ARBA" id="ARBA00023163"/>
    </source>
</evidence>
<sequence length="261" mass="27981">MSRTVVAESPEFSVVSVRCAGGHSGWSPPEPADQHQVVLVRSGRFRLRAEAWGSVIEPATGYLQHPGDEMRYAHPAGGDACTAVSFAPHFWNEATDGHPAAALPVRVDGRIELAHRGLLRSSADASFALAEHLVGLLTEVLRQTAVPVRGSGGRGRALADQAREALLADHPAAAGLVPLARLLGVTPSHLSRVFRRETGVTLSRYRNRLRVTRALDRLEEGADDLAALAAELGFSDQAHLTRTMRAELGRTPAAVRRLLAP</sequence>
<proteinExistence type="predicted"/>
<keyword evidence="6" id="KW-1185">Reference proteome</keyword>
<dbReference type="SMART" id="SM00342">
    <property type="entry name" value="HTH_ARAC"/>
    <property type="match status" value="1"/>
</dbReference>
<dbReference type="Proteomes" id="UP000572680">
    <property type="component" value="Unassembled WGS sequence"/>
</dbReference>
<evidence type="ECO:0000256" key="1">
    <source>
        <dbReference type="ARBA" id="ARBA00023015"/>
    </source>
</evidence>
<dbReference type="InterPro" id="IPR009057">
    <property type="entry name" value="Homeodomain-like_sf"/>
</dbReference>
<dbReference type="GO" id="GO:0043565">
    <property type="term" value="F:sequence-specific DNA binding"/>
    <property type="evidence" value="ECO:0007669"/>
    <property type="project" value="InterPro"/>
</dbReference>
<dbReference type="GO" id="GO:0003700">
    <property type="term" value="F:DNA-binding transcription factor activity"/>
    <property type="evidence" value="ECO:0007669"/>
    <property type="project" value="InterPro"/>
</dbReference>
<accession>A0A7W3QLL3</accession>
<dbReference type="RefSeq" id="WP_182843496.1">
    <property type="nucleotide sequence ID" value="NZ_BAAALP010000009.1"/>
</dbReference>
<protein>
    <submittedName>
        <fullName evidence="5">AraC-like DNA-binding protein</fullName>
    </submittedName>
</protein>
<dbReference type="SUPFAM" id="SSF46689">
    <property type="entry name" value="Homeodomain-like"/>
    <property type="match status" value="2"/>
</dbReference>
<feature type="domain" description="HTH araC/xylS-type" evidence="4">
    <location>
        <begin position="160"/>
        <end position="258"/>
    </location>
</feature>
<dbReference type="InterPro" id="IPR050204">
    <property type="entry name" value="AraC_XylS_family_regulators"/>
</dbReference>